<sequence>MQHARSSFPNQGLNPSPLQQKHGVLTLDNQGSPGPELSLPEKFKICVCVLSPGIERKIIAFDELRTDFKSPIDQCNPLHARERLRNIERICFLLRKLVLPEYSIHSLFCIMFLCAQEWLTLGLNVPLLFYHFWRYFHCPADSSELAYDPPVVMNADTLSYCQKEAWCKLAFYLLSFFYYLYCMIYTLVSS</sequence>
<evidence type="ECO:0000313" key="7">
    <source>
        <dbReference type="Ensembl" id="ENSBIXP00000037244.1"/>
    </source>
</evidence>
<reference evidence="7" key="3">
    <citation type="submission" date="2025-09" db="UniProtKB">
        <authorList>
            <consortium name="Ensembl"/>
        </authorList>
    </citation>
    <scope>IDENTIFICATION</scope>
</reference>
<reference evidence="7 8" key="1">
    <citation type="submission" date="2018-11" db="EMBL/GenBank/DDBJ databases">
        <title>Haplotype-resolved cattle genomes.</title>
        <authorList>
            <person name="Low W.Y."/>
            <person name="Tearle R."/>
            <person name="Bickhart D.M."/>
            <person name="Rosen B.D."/>
            <person name="Koren S."/>
            <person name="Rhie A."/>
            <person name="Hiendleder S."/>
            <person name="Phillippy A.M."/>
            <person name="Smith T.P.L."/>
            <person name="Williams J.L."/>
        </authorList>
    </citation>
    <scope>NUCLEOTIDE SEQUENCE [LARGE SCALE GENOMIC DNA]</scope>
</reference>
<keyword evidence="8" id="KW-1185">Reference proteome</keyword>
<proteinExistence type="inferred from homology"/>
<comment type="subcellular location">
    <subcellularLocation>
        <location evidence="1">Membrane</location>
        <topology evidence="1">Multi-pass membrane protein</topology>
    </subcellularLocation>
</comment>
<organism evidence="7 8">
    <name type="scientific">Bos indicus x Bos taurus</name>
    <name type="common">Hybrid cattle</name>
    <dbReference type="NCBI Taxonomy" id="30522"/>
    <lineage>
        <taxon>Eukaryota</taxon>
        <taxon>Metazoa</taxon>
        <taxon>Chordata</taxon>
        <taxon>Craniata</taxon>
        <taxon>Vertebrata</taxon>
        <taxon>Euteleostomi</taxon>
        <taxon>Mammalia</taxon>
        <taxon>Eutheria</taxon>
        <taxon>Laurasiatheria</taxon>
        <taxon>Artiodactyla</taxon>
        <taxon>Ruminantia</taxon>
        <taxon>Pecora</taxon>
        <taxon>Bovidae</taxon>
        <taxon>Bovinae</taxon>
        <taxon>Bos</taxon>
    </lineage>
</organism>
<dbReference type="GO" id="GO:0016192">
    <property type="term" value="P:vesicle-mediated transport"/>
    <property type="evidence" value="ECO:0007669"/>
    <property type="project" value="InterPro"/>
</dbReference>
<reference evidence="7" key="2">
    <citation type="submission" date="2025-08" db="UniProtKB">
        <authorList>
            <consortium name="Ensembl"/>
        </authorList>
    </citation>
    <scope>IDENTIFICATION</scope>
</reference>
<evidence type="ECO:0000313" key="8">
    <source>
        <dbReference type="Proteomes" id="UP000314981"/>
    </source>
</evidence>
<dbReference type="SMR" id="A0A4W2ECJ9"/>
<dbReference type="Proteomes" id="UP000314981">
    <property type="component" value="Chromosome 16"/>
</dbReference>
<evidence type="ECO:0000256" key="6">
    <source>
        <dbReference type="SAM" id="Phobius"/>
    </source>
</evidence>
<dbReference type="InterPro" id="IPR003377">
    <property type="entry name" value="Cornichon"/>
</dbReference>
<evidence type="ECO:0000256" key="5">
    <source>
        <dbReference type="ARBA" id="ARBA00023136"/>
    </source>
</evidence>
<evidence type="ECO:0000256" key="2">
    <source>
        <dbReference type="ARBA" id="ARBA00010095"/>
    </source>
</evidence>
<dbReference type="STRING" id="30522.A0A4W2ECJ9"/>
<dbReference type="GO" id="GO:0016020">
    <property type="term" value="C:membrane"/>
    <property type="evidence" value="ECO:0007669"/>
    <property type="project" value="UniProtKB-SubCell"/>
</dbReference>
<evidence type="ECO:0000256" key="4">
    <source>
        <dbReference type="ARBA" id="ARBA00022989"/>
    </source>
</evidence>
<dbReference type="AlphaFoldDB" id="A0A4W2ECJ9"/>
<dbReference type="SMART" id="SM01398">
    <property type="entry name" value="Cornichon"/>
    <property type="match status" value="1"/>
</dbReference>
<evidence type="ECO:0000256" key="3">
    <source>
        <dbReference type="ARBA" id="ARBA00022692"/>
    </source>
</evidence>
<gene>
    <name evidence="7" type="primary">CNIH3</name>
</gene>
<comment type="similarity">
    <text evidence="2">Belongs to the cornichon family.</text>
</comment>
<name>A0A4W2ECJ9_BOBOX</name>
<dbReference type="Pfam" id="PF03311">
    <property type="entry name" value="Cornichon"/>
    <property type="match status" value="1"/>
</dbReference>
<protein>
    <submittedName>
        <fullName evidence="7">Cornichon family AMPA receptor auxiliary protein 3</fullName>
    </submittedName>
</protein>
<keyword evidence="4 6" id="KW-1133">Transmembrane helix</keyword>
<keyword evidence="5 6" id="KW-0472">Membrane</keyword>
<dbReference type="PANTHER" id="PTHR12290">
    <property type="entry name" value="CORNICHON-RELATED"/>
    <property type="match status" value="1"/>
</dbReference>
<dbReference type="PROSITE" id="PS01340">
    <property type="entry name" value="CORNICHON"/>
    <property type="match status" value="1"/>
</dbReference>
<keyword evidence="3 6" id="KW-0812">Transmembrane</keyword>
<feature type="transmembrane region" description="Helical" evidence="6">
    <location>
        <begin position="169"/>
        <end position="188"/>
    </location>
</feature>
<dbReference type="Ensembl" id="ENSBIXT00000028679.1">
    <property type="protein sequence ID" value="ENSBIXP00000037244.1"/>
    <property type="gene ID" value="ENSBIXG00000020763.1"/>
</dbReference>
<dbReference type="InterPro" id="IPR033466">
    <property type="entry name" value="Cornichon_conserved"/>
</dbReference>
<accession>A0A4W2ECJ9</accession>
<evidence type="ECO:0000256" key="1">
    <source>
        <dbReference type="ARBA" id="ARBA00004141"/>
    </source>
</evidence>